<dbReference type="AlphaFoldDB" id="A0A9N7YS82"/>
<accession>A0A9N7YS82</accession>
<evidence type="ECO:0000313" key="1">
    <source>
        <dbReference type="EMBL" id="CAB1435605.1"/>
    </source>
</evidence>
<protein>
    <submittedName>
        <fullName evidence="1">Uncharacterized protein</fullName>
    </submittedName>
</protein>
<evidence type="ECO:0000313" key="2">
    <source>
        <dbReference type="Proteomes" id="UP001153269"/>
    </source>
</evidence>
<organism evidence="1 2">
    <name type="scientific">Pleuronectes platessa</name>
    <name type="common">European plaice</name>
    <dbReference type="NCBI Taxonomy" id="8262"/>
    <lineage>
        <taxon>Eukaryota</taxon>
        <taxon>Metazoa</taxon>
        <taxon>Chordata</taxon>
        <taxon>Craniata</taxon>
        <taxon>Vertebrata</taxon>
        <taxon>Euteleostomi</taxon>
        <taxon>Actinopterygii</taxon>
        <taxon>Neopterygii</taxon>
        <taxon>Teleostei</taxon>
        <taxon>Neoteleostei</taxon>
        <taxon>Acanthomorphata</taxon>
        <taxon>Carangaria</taxon>
        <taxon>Pleuronectiformes</taxon>
        <taxon>Pleuronectoidei</taxon>
        <taxon>Pleuronectidae</taxon>
        <taxon>Pleuronectes</taxon>
    </lineage>
</organism>
<keyword evidence="2" id="KW-1185">Reference proteome</keyword>
<reference evidence="1" key="1">
    <citation type="submission" date="2020-03" db="EMBL/GenBank/DDBJ databases">
        <authorList>
            <person name="Weist P."/>
        </authorList>
    </citation>
    <scope>NUCLEOTIDE SEQUENCE</scope>
</reference>
<dbReference type="Proteomes" id="UP001153269">
    <property type="component" value="Unassembled WGS sequence"/>
</dbReference>
<proteinExistence type="predicted"/>
<comment type="caution">
    <text evidence="1">The sequence shown here is derived from an EMBL/GenBank/DDBJ whole genome shotgun (WGS) entry which is preliminary data.</text>
</comment>
<name>A0A9N7YS82_PLEPL</name>
<sequence>MWRLLFRTKTRTHENESRITWIEKDYASIRHQRQENLHHPPADGVFFHHVDTERGHLILAFHASSSFQPLTLMNCG</sequence>
<gene>
    <name evidence="1" type="ORF">PLEPLA_LOCUS23665</name>
</gene>
<dbReference type="EMBL" id="CADEAL010001784">
    <property type="protein sequence ID" value="CAB1435605.1"/>
    <property type="molecule type" value="Genomic_DNA"/>
</dbReference>